<evidence type="ECO:0000256" key="1">
    <source>
        <dbReference type="SAM" id="Phobius"/>
    </source>
</evidence>
<dbReference type="Gene3D" id="3.30.700.10">
    <property type="entry name" value="Glycoprotein, Type 4 Pilin"/>
    <property type="match status" value="1"/>
</dbReference>
<evidence type="ECO:0000313" key="3">
    <source>
        <dbReference type="Proteomes" id="UP000067422"/>
    </source>
</evidence>
<dbReference type="RefSeq" id="WP_009696154.1">
    <property type="nucleotide sequence ID" value="NZ_BBKY01000020.1"/>
</dbReference>
<keyword evidence="3" id="KW-1185">Reference proteome</keyword>
<reference evidence="2" key="1">
    <citation type="submission" date="2018-01" db="EMBL/GenBank/DDBJ databases">
        <title>FDA dAtabase for Regulatory Grade micrObial Sequences (FDA-ARGOS): Supporting development and validation of Infectious Disease Dx tests.</title>
        <authorList>
            <person name="Hoffmann M."/>
            <person name="Allard M."/>
            <person name="Evans P."/>
            <person name="Brown E."/>
            <person name="Tallon L."/>
            <person name="Sadzewicz L."/>
            <person name="Sengamalay N."/>
            <person name="Ott S."/>
            <person name="Godinez A."/>
            <person name="Nagaraj S."/>
            <person name="Vyas G."/>
            <person name="Aluvathingal J."/>
            <person name="Nadendla S."/>
            <person name="Geyer C."/>
            <person name="Sichtig H."/>
        </authorList>
    </citation>
    <scope>NUCLEOTIDE SEQUENCE</scope>
    <source>
        <strain evidence="2">FDAARGOS_107</strain>
    </source>
</reference>
<dbReference type="InterPro" id="IPR012902">
    <property type="entry name" value="N_methyl_site"/>
</dbReference>
<proteinExistence type="predicted"/>
<accession>A0ABN4L519</accession>
<dbReference type="PANTHER" id="PTHR30093">
    <property type="entry name" value="GENERAL SECRETION PATHWAY PROTEIN G"/>
    <property type="match status" value="1"/>
</dbReference>
<keyword evidence="1" id="KW-0472">Membrane</keyword>
<dbReference type="NCBIfam" id="TIGR02532">
    <property type="entry name" value="IV_pilin_GFxxxE"/>
    <property type="match status" value="1"/>
</dbReference>
<sequence length="181" mass="19760">MKRKSGFTLIELVVVIVILGILAVTAAPRFLNIQDDAREARLEGMKGAIASALNIGYGKMAIAGLEGLSYVSNDTDYKNHDGSMLVPMQGLPFDGCEKSSSTHCAFEYGYPQADTTSLTVLVQELGSHVESTDWMIRMLPNRTAYITARDDKSANENECSIIYAPPENAKAKYTLKINKCS</sequence>
<organism evidence="2 3">
    <name type="scientific">Vibrio harveyi</name>
    <name type="common">Beneckea harveyi</name>
    <dbReference type="NCBI Taxonomy" id="669"/>
    <lineage>
        <taxon>Bacteria</taxon>
        <taxon>Pseudomonadati</taxon>
        <taxon>Pseudomonadota</taxon>
        <taxon>Gammaproteobacteria</taxon>
        <taxon>Vibrionales</taxon>
        <taxon>Vibrionaceae</taxon>
        <taxon>Vibrio</taxon>
    </lineage>
</organism>
<gene>
    <name evidence="2" type="ORF">AL538_23585</name>
</gene>
<dbReference type="Proteomes" id="UP000067422">
    <property type="component" value="Chromosome 2"/>
</dbReference>
<protein>
    <submittedName>
        <fullName evidence="2">Type II secretion system protein</fullName>
    </submittedName>
</protein>
<dbReference type="Pfam" id="PF07963">
    <property type="entry name" value="N_methyl"/>
    <property type="match status" value="1"/>
</dbReference>
<name>A0ABN4L519_VIBHA</name>
<dbReference type="PROSITE" id="PS00409">
    <property type="entry name" value="PROKAR_NTER_METHYL"/>
    <property type="match status" value="1"/>
</dbReference>
<feature type="transmembrane region" description="Helical" evidence="1">
    <location>
        <begin position="12"/>
        <end position="31"/>
    </location>
</feature>
<dbReference type="InterPro" id="IPR045584">
    <property type="entry name" value="Pilin-like"/>
</dbReference>
<dbReference type="EMBL" id="CP014039">
    <property type="protein sequence ID" value="AMG00661.1"/>
    <property type="molecule type" value="Genomic_DNA"/>
</dbReference>
<keyword evidence="1" id="KW-0812">Transmembrane</keyword>
<evidence type="ECO:0000313" key="2">
    <source>
        <dbReference type="EMBL" id="AMG00661.1"/>
    </source>
</evidence>
<dbReference type="PANTHER" id="PTHR30093:SF7">
    <property type="entry name" value="MSHA MAJOR PILIN SUBUNIT MSHA"/>
    <property type="match status" value="1"/>
</dbReference>
<keyword evidence="1" id="KW-1133">Transmembrane helix</keyword>
<dbReference type="SUPFAM" id="SSF54523">
    <property type="entry name" value="Pili subunits"/>
    <property type="match status" value="1"/>
</dbReference>